<keyword evidence="2" id="KW-1185">Reference proteome</keyword>
<organism evidence="1 2">
    <name type="scientific">Paractinoplanes atraurantiacus</name>
    <dbReference type="NCBI Taxonomy" id="1036182"/>
    <lineage>
        <taxon>Bacteria</taxon>
        <taxon>Bacillati</taxon>
        <taxon>Actinomycetota</taxon>
        <taxon>Actinomycetes</taxon>
        <taxon>Micromonosporales</taxon>
        <taxon>Micromonosporaceae</taxon>
        <taxon>Paractinoplanes</taxon>
    </lineage>
</organism>
<evidence type="ECO:0000313" key="2">
    <source>
        <dbReference type="Proteomes" id="UP000219612"/>
    </source>
</evidence>
<evidence type="ECO:0000313" key="1">
    <source>
        <dbReference type="EMBL" id="SNY52857.1"/>
    </source>
</evidence>
<gene>
    <name evidence="1" type="ORF">SAMN05421748_113114</name>
</gene>
<dbReference type="EMBL" id="OBDY01000013">
    <property type="protein sequence ID" value="SNY52857.1"/>
    <property type="molecule type" value="Genomic_DNA"/>
</dbReference>
<dbReference type="AlphaFoldDB" id="A0A285IYW9"/>
<protein>
    <submittedName>
        <fullName evidence="1">Uncharacterized protein</fullName>
    </submittedName>
</protein>
<accession>A0A285IYW9</accession>
<sequence length="78" mass="8036">MVLAGDRIGVLTTDGVAMVKDGGLSAEWITEYTGVRQLALAGDRIGVLTADGAGLVKEGGLSAAWVKEHSGVRRLVLS</sequence>
<reference evidence="1 2" key="1">
    <citation type="submission" date="2017-09" db="EMBL/GenBank/DDBJ databases">
        <authorList>
            <person name="Ehlers B."/>
            <person name="Leendertz F.H."/>
        </authorList>
    </citation>
    <scope>NUCLEOTIDE SEQUENCE [LARGE SCALE GENOMIC DNA]</scope>
    <source>
        <strain evidence="1 2">CGMCC 4.6857</strain>
    </source>
</reference>
<name>A0A285IYW9_9ACTN</name>
<dbReference type="Proteomes" id="UP000219612">
    <property type="component" value="Unassembled WGS sequence"/>
</dbReference>
<proteinExistence type="predicted"/>